<evidence type="ECO:0000256" key="1">
    <source>
        <dbReference type="ARBA" id="ARBA00004651"/>
    </source>
</evidence>
<feature type="transmembrane region" description="Helical" evidence="6">
    <location>
        <begin position="247"/>
        <end position="269"/>
    </location>
</feature>
<dbReference type="Proteomes" id="UP000272729">
    <property type="component" value="Unassembled WGS sequence"/>
</dbReference>
<dbReference type="Pfam" id="PF02687">
    <property type="entry name" value="FtsX"/>
    <property type="match status" value="2"/>
</dbReference>
<feature type="transmembrane region" description="Helical" evidence="6">
    <location>
        <begin position="735"/>
        <end position="757"/>
    </location>
</feature>
<gene>
    <name evidence="8" type="ORF">DFJ66_5210</name>
</gene>
<reference evidence="8 9" key="1">
    <citation type="submission" date="2018-10" db="EMBL/GenBank/DDBJ databases">
        <title>Sequencing the genomes of 1000 actinobacteria strains.</title>
        <authorList>
            <person name="Klenk H.-P."/>
        </authorList>
    </citation>
    <scope>NUCLEOTIDE SEQUENCE [LARGE SCALE GENOMIC DNA]</scope>
    <source>
        <strain evidence="8 9">DSM 43911</strain>
    </source>
</reference>
<dbReference type="AlphaFoldDB" id="A0A495XJV5"/>
<evidence type="ECO:0000256" key="4">
    <source>
        <dbReference type="ARBA" id="ARBA00022989"/>
    </source>
</evidence>
<dbReference type="EMBL" id="RBXR01000001">
    <property type="protein sequence ID" value="RKT71908.1"/>
    <property type="molecule type" value="Genomic_DNA"/>
</dbReference>
<dbReference type="InterPro" id="IPR038766">
    <property type="entry name" value="Membrane_comp_ABC_pdt"/>
</dbReference>
<feature type="transmembrane region" description="Helical" evidence="6">
    <location>
        <begin position="411"/>
        <end position="432"/>
    </location>
</feature>
<comment type="caution">
    <text evidence="8">The sequence shown here is derived from an EMBL/GenBank/DDBJ whole genome shotgun (WGS) entry which is preliminary data.</text>
</comment>
<feature type="transmembrane region" description="Helical" evidence="6">
    <location>
        <begin position="363"/>
        <end position="383"/>
    </location>
</feature>
<accession>A0A495XJV5</accession>
<dbReference type="InterPro" id="IPR003838">
    <property type="entry name" value="ABC3_permease_C"/>
</dbReference>
<proteinExistence type="predicted"/>
<feature type="transmembrane region" description="Helical" evidence="6">
    <location>
        <begin position="331"/>
        <end position="351"/>
    </location>
</feature>
<evidence type="ECO:0000256" key="3">
    <source>
        <dbReference type="ARBA" id="ARBA00022692"/>
    </source>
</evidence>
<dbReference type="PANTHER" id="PTHR30287:SF1">
    <property type="entry name" value="INNER MEMBRANE PROTEIN"/>
    <property type="match status" value="1"/>
</dbReference>
<feature type="transmembrane region" description="Helical" evidence="6">
    <location>
        <begin position="649"/>
        <end position="670"/>
    </location>
</feature>
<keyword evidence="2" id="KW-1003">Cell membrane</keyword>
<evidence type="ECO:0000256" key="6">
    <source>
        <dbReference type="SAM" id="Phobius"/>
    </source>
</evidence>
<evidence type="ECO:0000313" key="9">
    <source>
        <dbReference type="Proteomes" id="UP000272729"/>
    </source>
</evidence>
<feature type="domain" description="ABC3 transporter permease C-terminal" evidence="7">
    <location>
        <begin position="200"/>
        <end position="311"/>
    </location>
</feature>
<keyword evidence="4 6" id="KW-1133">Transmembrane helix</keyword>
<comment type="subcellular location">
    <subcellularLocation>
        <location evidence="1">Cell membrane</location>
        <topology evidence="1">Multi-pass membrane protein</topology>
    </subcellularLocation>
</comment>
<feature type="transmembrane region" description="Helical" evidence="6">
    <location>
        <begin position="191"/>
        <end position="215"/>
    </location>
</feature>
<dbReference type="OrthoDB" id="3654456at2"/>
<evidence type="ECO:0000259" key="7">
    <source>
        <dbReference type="Pfam" id="PF02687"/>
    </source>
</evidence>
<name>A0A495XJV5_9PSEU</name>
<dbReference type="GO" id="GO:0005886">
    <property type="term" value="C:plasma membrane"/>
    <property type="evidence" value="ECO:0007669"/>
    <property type="project" value="UniProtKB-SubCell"/>
</dbReference>
<organism evidence="8 9">
    <name type="scientific">Saccharothrix variisporea</name>
    <dbReference type="NCBI Taxonomy" id="543527"/>
    <lineage>
        <taxon>Bacteria</taxon>
        <taxon>Bacillati</taxon>
        <taxon>Actinomycetota</taxon>
        <taxon>Actinomycetes</taxon>
        <taxon>Pseudonocardiales</taxon>
        <taxon>Pseudonocardiaceae</taxon>
        <taxon>Saccharothrix</taxon>
    </lineage>
</organism>
<evidence type="ECO:0000256" key="5">
    <source>
        <dbReference type="ARBA" id="ARBA00023136"/>
    </source>
</evidence>
<evidence type="ECO:0000256" key="2">
    <source>
        <dbReference type="ARBA" id="ARBA00022475"/>
    </source>
</evidence>
<evidence type="ECO:0000313" key="8">
    <source>
        <dbReference type="EMBL" id="RKT71908.1"/>
    </source>
</evidence>
<dbReference type="RefSeq" id="WP_121224559.1">
    <property type="nucleotide sequence ID" value="NZ_JBIUBA010000008.1"/>
</dbReference>
<feature type="transmembrane region" description="Helical" evidence="6">
    <location>
        <begin position="289"/>
        <end position="310"/>
    </location>
</feature>
<dbReference type="PANTHER" id="PTHR30287">
    <property type="entry name" value="MEMBRANE COMPONENT OF PREDICTED ABC SUPERFAMILY METABOLITE UPTAKE TRANSPORTER"/>
    <property type="match status" value="1"/>
</dbReference>
<protein>
    <submittedName>
        <fullName evidence="8">FtsX-like permease family protein</fullName>
    </submittedName>
</protein>
<sequence>MTVVRQWAADLLLGVRLALGGGRTSWVRLALIGAGIGIGVAVLLGASSVPSMLQARAERGAAGMAVLGKAEPGKDVLYDRRWSTEFRGKGIGGRFVAATGPGAPVPPGLSRVPGDGEVFLSPALARLLDSPEGELLRERFPQRRAGLIGQVGLNAPHDLEFIAGDDSVRQVPGKPVVAFGGAERERELDPILSLLIMVGVVALLFPVLVFVGISTRLAGAERDRRLAALRLVGAGARRVRRIAAGEALLGAFTGLAVGAVLFLVGRLFVENVQLVGISVFVGDVTPAPALAALIAVLVPVLAVVTAMIAMRRTVIEPLGVVRRAKPVRRVLWWRTIPVVVGAAALLTQAGALSGPDARTNTTALIGGILLLLLGIPLLLPWVVERAVGRLRGGAPSWQLAIRRLQLESGTAARVVGGVAVVLAGAIALQSVLASAESKIVDAPARPGDPTRLVVNLDRSTPEISATVTGLLERAVGVERVHPMWTLPYKSAEDDYRGALVASCEALATQASLPGCKDGDAFYSITDERHDNSIADREKPGTRVTLADGYGEDQRIGPQWTIPAYTRVRPPAGLENEAIPGLLLTPGALKGVDFPLSHLTVLVKIDPDQPDIAEHVRNAVSPLTWRTYSYYFGASDVSERIEQFQSIRQGLLAGSLVTLLLAGASLLVLALEQVRERRRPLAVLAASGVPRAALGRSLLWQNAVPLVLALVVSVAIGCGLAVLLLRVVSQPIVLDWAGIAILGAAAAALVAAVTALTLPSLRRATGALGLRAE</sequence>
<feature type="transmembrane region" description="Helical" evidence="6">
    <location>
        <begin position="26"/>
        <end position="46"/>
    </location>
</feature>
<keyword evidence="9" id="KW-1185">Reference proteome</keyword>
<feature type="transmembrane region" description="Helical" evidence="6">
    <location>
        <begin position="702"/>
        <end position="723"/>
    </location>
</feature>
<feature type="domain" description="ABC3 transporter permease C-terminal" evidence="7">
    <location>
        <begin position="654"/>
        <end position="762"/>
    </location>
</feature>
<keyword evidence="3 6" id="KW-0812">Transmembrane</keyword>
<keyword evidence="5 6" id="KW-0472">Membrane</keyword>